<evidence type="ECO:0000313" key="2">
    <source>
        <dbReference type="Proteomes" id="UP000033540"/>
    </source>
</evidence>
<sequence length="341" mass="39122">MPATLLDLPSELLDRIIELVLCYKGLAPERPLPPWLNYVPGPRQDGDCLSAAHGVYTVKYWRAQERYHNPWISNSLSLLLVNHQIAEITKRRLDKSPTPSVFNLDVILSDERELHPRWTFLSNPCHHVDDLTVTIKAVGTCPTTNWRRYHFLPDGDSPPRILWTFYYLLERFLEVGPLAEHRVPSPGPRTDDMSFTINRLTLDFVSPVTEESVAPADTSFWAWINGGADEDPTKSSTALCSGVFGLLMRPAWLADLISEYVGYLLGMSISLAPYGKLLYEYVGSIRICVDGRLVKEYRIDYRLKDLNYVGLEEDYKACRDFKRWKEKVYRMRQEAGLPVIL</sequence>
<proteinExistence type="predicted"/>
<comment type="caution">
    <text evidence="1">The sequence shown here is derived from an EMBL/GenBank/DDBJ whole genome shotgun (WGS) entry which is preliminary data.</text>
</comment>
<name>A0A0F0IGF7_ASPPU</name>
<reference evidence="1 2" key="1">
    <citation type="submission" date="2015-02" db="EMBL/GenBank/DDBJ databases">
        <title>Draft genome sequence of Aspergillus parasiticus SU-1.</title>
        <authorList>
            <person name="Yu J."/>
            <person name="Fedorova N."/>
            <person name="Yin Y."/>
            <person name="Losada L."/>
            <person name="Zafar N."/>
            <person name="Taujale R."/>
            <person name="Ehrlich K.C."/>
            <person name="Bhatnagar D."/>
            <person name="Cleveland T.E."/>
            <person name="Bennett J.W."/>
            <person name="Nierman W.C."/>
        </authorList>
    </citation>
    <scope>NUCLEOTIDE SEQUENCE [LARGE SCALE GENOMIC DNA]</scope>
    <source>
        <strain evidence="2">ATCC 56775 / NRRL 5862 / SRRC 143 / SU-1</strain>
    </source>
</reference>
<dbReference type="Proteomes" id="UP000033540">
    <property type="component" value="Unassembled WGS sequence"/>
</dbReference>
<dbReference type="STRING" id="1403190.A0A0F0IGF7"/>
<dbReference type="EMBL" id="JZEE01000333">
    <property type="protein sequence ID" value="KJK65832.1"/>
    <property type="molecule type" value="Genomic_DNA"/>
</dbReference>
<evidence type="ECO:0000313" key="1">
    <source>
        <dbReference type="EMBL" id="KJK65832.1"/>
    </source>
</evidence>
<protein>
    <recommendedName>
        <fullName evidence="3">F-box domain-containing protein</fullName>
    </recommendedName>
</protein>
<gene>
    <name evidence="1" type="ORF">P875_00022072</name>
</gene>
<evidence type="ECO:0008006" key="3">
    <source>
        <dbReference type="Google" id="ProtNLM"/>
    </source>
</evidence>
<dbReference type="AlphaFoldDB" id="A0A0F0IGF7"/>
<dbReference type="OrthoDB" id="2823490at2759"/>
<organism evidence="1 2">
    <name type="scientific">Aspergillus parasiticus (strain ATCC 56775 / NRRL 5862 / SRRC 143 / SU-1)</name>
    <dbReference type="NCBI Taxonomy" id="1403190"/>
    <lineage>
        <taxon>Eukaryota</taxon>
        <taxon>Fungi</taxon>
        <taxon>Dikarya</taxon>
        <taxon>Ascomycota</taxon>
        <taxon>Pezizomycotina</taxon>
        <taxon>Eurotiomycetes</taxon>
        <taxon>Eurotiomycetidae</taxon>
        <taxon>Eurotiales</taxon>
        <taxon>Aspergillaceae</taxon>
        <taxon>Aspergillus</taxon>
        <taxon>Aspergillus subgen. Circumdati</taxon>
    </lineage>
</organism>
<accession>A0A0F0IGF7</accession>